<dbReference type="Proteomes" id="UP001153076">
    <property type="component" value="Unassembled WGS sequence"/>
</dbReference>
<keyword evidence="2" id="KW-1185">Reference proteome</keyword>
<gene>
    <name evidence="1" type="ORF">Cgig2_010804</name>
</gene>
<accession>A0A9Q1Q3X1</accession>
<dbReference type="AlphaFoldDB" id="A0A9Q1Q3X1"/>
<name>A0A9Q1Q3X1_9CARY</name>
<organism evidence="1 2">
    <name type="scientific">Carnegiea gigantea</name>
    <dbReference type="NCBI Taxonomy" id="171969"/>
    <lineage>
        <taxon>Eukaryota</taxon>
        <taxon>Viridiplantae</taxon>
        <taxon>Streptophyta</taxon>
        <taxon>Embryophyta</taxon>
        <taxon>Tracheophyta</taxon>
        <taxon>Spermatophyta</taxon>
        <taxon>Magnoliopsida</taxon>
        <taxon>eudicotyledons</taxon>
        <taxon>Gunneridae</taxon>
        <taxon>Pentapetalae</taxon>
        <taxon>Caryophyllales</taxon>
        <taxon>Cactineae</taxon>
        <taxon>Cactaceae</taxon>
        <taxon>Cactoideae</taxon>
        <taxon>Echinocereeae</taxon>
        <taxon>Carnegiea</taxon>
    </lineage>
</organism>
<comment type="caution">
    <text evidence="1">The sequence shown here is derived from an EMBL/GenBank/DDBJ whole genome shotgun (WGS) entry which is preliminary data.</text>
</comment>
<evidence type="ECO:0000313" key="2">
    <source>
        <dbReference type="Proteomes" id="UP001153076"/>
    </source>
</evidence>
<sequence length="171" mass="19882">MVLAQAYVELQRRDTGAKFYVPPSYYELLKFLELWAVVVPSKNLQYHPLKKEKLSALHSKIDIYNLNCCKIEELVDVDRVKVLFDQDLTCSSEIAYIEGQLNNLSSEAPKLKVKKWEILREAEWIRKILIEVESKLKSSLDSKKTKVEQDLEKEKDHLKNLIGSVISFNNL</sequence>
<protein>
    <submittedName>
        <fullName evidence="1">Uncharacterized protein</fullName>
    </submittedName>
</protein>
<dbReference type="EMBL" id="JAKOGI010000961">
    <property type="protein sequence ID" value="KAJ8428862.1"/>
    <property type="molecule type" value="Genomic_DNA"/>
</dbReference>
<evidence type="ECO:0000313" key="1">
    <source>
        <dbReference type="EMBL" id="KAJ8428862.1"/>
    </source>
</evidence>
<proteinExistence type="predicted"/>
<reference evidence="1" key="1">
    <citation type="submission" date="2022-04" db="EMBL/GenBank/DDBJ databases">
        <title>Carnegiea gigantea Genome sequencing and assembly v2.</title>
        <authorList>
            <person name="Copetti D."/>
            <person name="Sanderson M.J."/>
            <person name="Burquez A."/>
            <person name="Wojciechowski M.F."/>
        </authorList>
    </citation>
    <scope>NUCLEOTIDE SEQUENCE</scope>
    <source>
        <strain evidence="1">SGP5-SGP5p</strain>
        <tissue evidence="1">Aerial part</tissue>
    </source>
</reference>